<dbReference type="Proteomes" id="UP000076532">
    <property type="component" value="Unassembled WGS sequence"/>
</dbReference>
<accession>A0A166QP25</accession>
<protein>
    <submittedName>
        <fullName evidence="1">Uncharacterized protein</fullName>
    </submittedName>
</protein>
<keyword evidence="2" id="KW-1185">Reference proteome</keyword>
<reference evidence="1 2" key="1">
    <citation type="journal article" date="2016" name="Mol. Biol. Evol.">
        <title>Comparative Genomics of Early-Diverging Mushroom-Forming Fungi Provides Insights into the Origins of Lignocellulose Decay Capabilities.</title>
        <authorList>
            <person name="Nagy L.G."/>
            <person name="Riley R."/>
            <person name="Tritt A."/>
            <person name="Adam C."/>
            <person name="Daum C."/>
            <person name="Floudas D."/>
            <person name="Sun H."/>
            <person name="Yadav J.S."/>
            <person name="Pangilinan J."/>
            <person name="Larsson K.H."/>
            <person name="Matsuura K."/>
            <person name="Barry K."/>
            <person name="Labutti K."/>
            <person name="Kuo R."/>
            <person name="Ohm R.A."/>
            <person name="Bhattacharya S.S."/>
            <person name="Shirouzu T."/>
            <person name="Yoshinaga Y."/>
            <person name="Martin F.M."/>
            <person name="Grigoriev I.V."/>
            <person name="Hibbett D.S."/>
        </authorList>
    </citation>
    <scope>NUCLEOTIDE SEQUENCE [LARGE SCALE GENOMIC DNA]</scope>
    <source>
        <strain evidence="1 2">CBS 109695</strain>
    </source>
</reference>
<gene>
    <name evidence="1" type="ORF">FIBSPDRAFT_948648</name>
</gene>
<evidence type="ECO:0000313" key="2">
    <source>
        <dbReference type="Proteomes" id="UP000076532"/>
    </source>
</evidence>
<evidence type="ECO:0000313" key="1">
    <source>
        <dbReference type="EMBL" id="KZP27382.1"/>
    </source>
</evidence>
<organism evidence="1 2">
    <name type="scientific">Athelia psychrophila</name>
    <dbReference type="NCBI Taxonomy" id="1759441"/>
    <lineage>
        <taxon>Eukaryota</taxon>
        <taxon>Fungi</taxon>
        <taxon>Dikarya</taxon>
        <taxon>Basidiomycota</taxon>
        <taxon>Agaricomycotina</taxon>
        <taxon>Agaricomycetes</taxon>
        <taxon>Agaricomycetidae</taxon>
        <taxon>Atheliales</taxon>
        <taxon>Atheliaceae</taxon>
        <taxon>Athelia</taxon>
    </lineage>
</organism>
<dbReference type="STRING" id="436010.A0A166QP25"/>
<dbReference type="AlphaFoldDB" id="A0A166QP25"/>
<dbReference type="EMBL" id="KV417509">
    <property type="protein sequence ID" value="KZP27382.1"/>
    <property type="molecule type" value="Genomic_DNA"/>
</dbReference>
<name>A0A166QP25_9AGAM</name>
<sequence>MARTNKTTIGKLKAPRKRRIQKVVVQRGTFSPEQKAELKKLLPAYRLCKRTPGKKWEGFWEPTWQLLFGLFPLKPLTEEQITEGVDQGDRKGECMALYQQRTREYFNNSTRDSASGKACVILSLSVQKKAKLLPATQAYMSLFKDMLRPLITQEWTDFVMSNRTTEKEKANPIPPVSIAFRNQFAKRSLSEMSPEVHQEVEEY</sequence>
<proteinExistence type="predicted"/>